<reference evidence="3" key="1">
    <citation type="submission" date="2021-03" db="EMBL/GenBank/DDBJ databases">
        <title>Genomic Encyclopedia of Type Strains, Phase IV (KMG-IV): sequencing the most valuable type-strain genomes for metagenomic binning, comparative biology and taxonomic classification.</title>
        <authorList>
            <person name="Goeker M."/>
        </authorList>
    </citation>
    <scope>NUCLEOTIDE SEQUENCE</scope>
    <source>
        <strain evidence="3">DSM 101588</strain>
    </source>
</reference>
<dbReference type="PANTHER" id="PTHR37423:SF2">
    <property type="entry name" value="MEMBRANE-BOUND LYTIC MUREIN TRANSGLYCOSYLASE C"/>
    <property type="match status" value="1"/>
</dbReference>
<dbReference type="PROSITE" id="PS00922">
    <property type="entry name" value="TRANSGLYCOSYLASE"/>
    <property type="match status" value="1"/>
</dbReference>
<dbReference type="RefSeq" id="WP_209454412.1">
    <property type="nucleotide sequence ID" value="NZ_JAGGLT010000025.1"/>
</dbReference>
<organism evidence="3 4">
    <name type="scientific">Thermoanaerobacterium butyriciformans</name>
    <dbReference type="NCBI Taxonomy" id="1702242"/>
    <lineage>
        <taxon>Bacteria</taxon>
        <taxon>Bacillati</taxon>
        <taxon>Bacillota</taxon>
        <taxon>Clostridia</taxon>
        <taxon>Thermoanaerobacterales</taxon>
        <taxon>Thermoanaerobacteraceae</taxon>
        <taxon>Thermoanaerobacterium</taxon>
    </lineage>
</organism>
<keyword evidence="4" id="KW-1185">Reference proteome</keyword>
<dbReference type="SUPFAM" id="SSF53955">
    <property type="entry name" value="Lysozyme-like"/>
    <property type="match status" value="1"/>
</dbReference>
<accession>A0ABS4NI48</accession>
<dbReference type="InterPro" id="IPR000189">
    <property type="entry name" value="Transglyc_AS"/>
</dbReference>
<gene>
    <name evidence="3" type="ORF">J2Z80_002227</name>
</gene>
<evidence type="ECO:0000256" key="1">
    <source>
        <dbReference type="ARBA" id="ARBA00007734"/>
    </source>
</evidence>
<dbReference type="InterPro" id="IPR008258">
    <property type="entry name" value="Transglycosylase_SLT_dom_1"/>
</dbReference>
<proteinExistence type="inferred from homology"/>
<dbReference type="Gene3D" id="1.10.530.10">
    <property type="match status" value="1"/>
</dbReference>
<protein>
    <submittedName>
        <fullName evidence="3">Soluble lytic murein transglycosylase-like protein</fullName>
    </submittedName>
</protein>
<name>A0ABS4NI48_9THEO</name>
<dbReference type="Proteomes" id="UP001166402">
    <property type="component" value="Unassembled WGS sequence"/>
</dbReference>
<feature type="domain" description="Transglycosylase SLT" evidence="2">
    <location>
        <begin position="75"/>
        <end position="172"/>
    </location>
</feature>
<dbReference type="PANTHER" id="PTHR37423">
    <property type="entry name" value="SOLUBLE LYTIC MUREIN TRANSGLYCOSYLASE-RELATED"/>
    <property type="match status" value="1"/>
</dbReference>
<evidence type="ECO:0000259" key="2">
    <source>
        <dbReference type="Pfam" id="PF01464"/>
    </source>
</evidence>
<dbReference type="EMBL" id="JAGGLT010000025">
    <property type="protein sequence ID" value="MBP2072685.1"/>
    <property type="molecule type" value="Genomic_DNA"/>
</dbReference>
<dbReference type="InterPro" id="IPR023346">
    <property type="entry name" value="Lysozyme-like_dom_sf"/>
</dbReference>
<dbReference type="Pfam" id="PF01464">
    <property type="entry name" value="SLT"/>
    <property type="match status" value="1"/>
</dbReference>
<evidence type="ECO:0000313" key="3">
    <source>
        <dbReference type="EMBL" id="MBP2072685.1"/>
    </source>
</evidence>
<comment type="similarity">
    <text evidence="1">Belongs to the transglycosylase Slt family.</text>
</comment>
<dbReference type="CDD" id="cd00254">
    <property type="entry name" value="LT-like"/>
    <property type="match status" value="1"/>
</dbReference>
<comment type="caution">
    <text evidence="3">The sequence shown here is derived from an EMBL/GenBank/DDBJ whole genome shotgun (WGS) entry which is preliminary data.</text>
</comment>
<sequence length="195" mass="21392">MDFVDSIIESRFSDIQSRLPVKINLVDKSNSFQNILNELISEGTASTEDIKSETIDFNNKTPDMTDVSKDKIESYIDEASKKYGVSKDLIDAVIKAESDYNPYAVSSAGAMGLMQLMPSTAQYLGVTNPFNPEENIDGGTKLLSQLLNKYNNTALALAAYNAGEESVNKYSGIPPYEETVNYISKILNDTSDGSK</sequence>
<evidence type="ECO:0000313" key="4">
    <source>
        <dbReference type="Proteomes" id="UP001166402"/>
    </source>
</evidence>